<dbReference type="KEGG" id="fiy:BN1229_v1_2255"/>
<dbReference type="KEGG" id="fil:BN1229_v1_2256"/>
<reference evidence="2" key="1">
    <citation type="submission" date="2015-02" db="EMBL/GenBank/DDBJ databases">
        <authorList>
            <person name="Chooi Y.-H."/>
        </authorList>
    </citation>
    <scope>NUCLEOTIDE SEQUENCE [LARGE SCALE GENOMIC DNA]</scope>
    <source>
        <strain evidence="2">strain Y</strain>
    </source>
</reference>
<organism evidence="1 2">
    <name type="scientific">Candidatus Filomicrobium marinum</name>
    <dbReference type="NCBI Taxonomy" id="1608628"/>
    <lineage>
        <taxon>Bacteria</taxon>
        <taxon>Pseudomonadati</taxon>
        <taxon>Pseudomonadota</taxon>
        <taxon>Alphaproteobacteria</taxon>
        <taxon>Hyphomicrobiales</taxon>
        <taxon>Hyphomicrobiaceae</taxon>
        <taxon>Filomicrobium</taxon>
    </lineage>
</organism>
<dbReference type="EMBL" id="LN829119">
    <property type="protein sequence ID" value="CPR19642.1"/>
    <property type="molecule type" value="Genomic_DNA"/>
</dbReference>
<evidence type="ECO:0000313" key="1">
    <source>
        <dbReference type="EMBL" id="CPR19642.1"/>
    </source>
</evidence>
<gene>
    <name evidence="1" type="ORF">YBN1229_v1_2255</name>
</gene>
<dbReference type="Proteomes" id="UP000033187">
    <property type="component" value="Chromosome 1"/>
</dbReference>
<name>A0A0D6JGH7_9HYPH</name>
<protein>
    <submittedName>
        <fullName evidence="1">Uncharacterized protein</fullName>
    </submittedName>
</protein>
<keyword evidence="2" id="KW-1185">Reference proteome</keyword>
<sequence length="81" mass="8825">MSDVIPVHRVRLRLAELPREPPHLPVELVDLAIQLGQLPVGAVHVATELTVVERDPRTARCAADVTVQFEIADGFLDLPAA</sequence>
<accession>A0A0D6JGH7</accession>
<evidence type="ECO:0000313" key="2">
    <source>
        <dbReference type="Proteomes" id="UP000033187"/>
    </source>
</evidence>
<proteinExistence type="predicted"/>
<dbReference type="AlphaFoldDB" id="A0A0D6JGH7"/>